<feature type="compositionally biased region" description="Low complexity" evidence="1">
    <location>
        <begin position="171"/>
        <end position="180"/>
    </location>
</feature>
<dbReference type="KEGG" id="mlr:MELLADRAFT_104484"/>
<evidence type="ECO:0000256" key="1">
    <source>
        <dbReference type="SAM" id="MobiDB-lite"/>
    </source>
</evidence>
<dbReference type="EMBL" id="GL883098">
    <property type="protein sequence ID" value="EGG09218.1"/>
    <property type="molecule type" value="Genomic_DNA"/>
</dbReference>
<accession>F4REV2</accession>
<evidence type="ECO:0000313" key="3">
    <source>
        <dbReference type="Proteomes" id="UP000001072"/>
    </source>
</evidence>
<dbReference type="HOGENOM" id="CLU_1054014_0_0_1"/>
<dbReference type="VEuPathDB" id="FungiDB:MELLADRAFT_104484"/>
<dbReference type="OrthoDB" id="10427214at2759"/>
<dbReference type="InParanoid" id="F4REV2"/>
<keyword evidence="3" id="KW-1185">Reference proteome</keyword>
<feature type="compositionally biased region" description="Basic and acidic residues" evidence="1">
    <location>
        <begin position="153"/>
        <end position="164"/>
    </location>
</feature>
<proteinExistence type="predicted"/>
<organism evidence="3">
    <name type="scientific">Melampsora larici-populina (strain 98AG31 / pathotype 3-4-7)</name>
    <name type="common">Poplar leaf rust fungus</name>
    <dbReference type="NCBI Taxonomy" id="747676"/>
    <lineage>
        <taxon>Eukaryota</taxon>
        <taxon>Fungi</taxon>
        <taxon>Dikarya</taxon>
        <taxon>Basidiomycota</taxon>
        <taxon>Pucciniomycotina</taxon>
        <taxon>Pucciniomycetes</taxon>
        <taxon>Pucciniales</taxon>
        <taxon>Melampsoraceae</taxon>
        <taxon>Melampsora</taxon>
    </lineage>
</organism>
<feature type="region of interest" description="Disordered" evidence="1">
    <location>
        <begin position="232"/>
        <end position="264"/>
    </location>
</feature>
<name>F4REV2_MELLP</name>
<evidence type="ECO:0000313" key="2">
    <source>
        <dbReference type="EMBL" id="EGG09218.1"/>
    </source>
</evidence>
<gene>
    <name evidence="2" type="ORF">MELLADRAFT_104484</name>
</gene>
<dbReference type="Proteomes" id="UP000001072">
    <property type="component" value="Unassembled WGS sequence"/>
</dbReference>
<protein>
    <submittedName>
        <fullName evidence="2">Uncharacterized protein</fullName>
    </submittedName>
</protein>
<dbReference type="RefSeq" id="XP_007407578.1">
    <property type="nucleotide sequence ID" value="XM_007407516.1"/>
</dbReference>
<dbReference type="GeneID" id="18922285"/>
<sequence>MNRTQEQEPENDNSRKSLQSIIDHQQIIMIKLTPLPYKTTLDSLTSWILSLSDPPYTLRKPRIIDISQDFQEGLLIYNDINDRLIDDLFDSIFQLNQIQVNSLEEQRWISVGANHYHHPNSRRRLDPIRFKFMSSGYLDTSVLGLYSSSDLLSREDDQDQEKPKPKPINQSTSTSTSTSKSKAEWNSIIIKQKKIQLKETEQNIKQQKLKEDAIKLIHQRSNRLSQHQKLINSAIKRKHDSDLMTSTSGPSASGSGSGSHQENL</sequence>
<reference evidence="3" key="1">
    <citation type="journal article" date="2011" name="Proc. Natl. Acad. Sci. U.S.A.">
        <title>Obligate biotrophy features unraveled by the genomic analysis of rust fungi.</title>
        <authorList>
            <person name="Duplessis S."/>
            <person name="Cuomo C.A."/>
            <person name="Lin Y.-C."/>
            <person name="Aerts A."/>
            <person name="Tisserant E."/>
            <person name="Veneault-Fourrey C."/>
            <person name="Joly D.L."/>
            <person name="Hacquard S."/>
            <person name="Amselem J."/>
            <person name="Cantarel B.L."/>
            <person name="Chiu R."/>
            <person name="Coutinho P.M."/>
            <person name="Feau N."/>
            <person name="Field M."/>
            <person name="Frey P."/>
            <person name="Gelhaye E."/>
            <person name="Goldberg J."/>
            <person name="Grabherr M.G."/>
            <person name="Kodira C.D."/>
            <person name="Kohler A."/>
            <person name="Kuees U."/>
            <person name="Lindquist E.A."/>
            <person name="Lucas S.M."/>
            <person name="Mago R."/>
            <person name="Mauceli E."/>
            <person name="Morin E."/>
            <person name="Murat C."/>
            <person name="Pangilinan J.L."/>
            <person name="Park R."/>
            <person name="Pearson M."/>
            <person name="Quesneville H."/>
            <person name="Rouhier N."/>
            <person name="Sakthikumar S."/>
            <person name="Salamov A.A."/>
            <person name="Schmutz J."/>
            <person name="Selles B."/>
            <person name="Shapiro H."/>
            <person name="Tanguay P."/>
            <person name="Tuskan G.A."/>
            <person name="Henrissat B."/>
            <person name="Van de Peer Y."/>
            <person name="Rouze P."/>
            <person name="Ellis J.G."/>
            <person name="Dodds P.N."/>
            <person name="Schein J.E."/>
            <person name="Zhong S."/>
            <person name="Hamelin R.C."/>
            <person name="Grigoriev I.V."/>
            <person name="Szabo L.J."/>
            <person name="Martin F."/>
        </authorList>
    </citation>
    <scope>NUCLEOTIDE SEQUENCE [LARGE SCALE GENOMIC DNA]</scope>
    <source>
        <strain evidence="3">98AG31 / pathotype 3-4-7</strain>
    </source>
</reference>
<feature type="region of interest" description="Disordered" evidence="1">
    <location>
        <begin position="153"/>
        <end position="183"/>
    </location>
</feature>
<dbReference type="AlphaFoldDB" id="F4REV2"/>